<dbReference type="AlphaFoldDB" id="A0A9D3SVM2"/>
<evidence type="ECO:0000313" key="2">
    <source>
        <dbReference type="EMBL" id="KAG7332913.1"/>
    </source>
</evidence>
<name>A0A9D3SVM2_9TELE</name>
<dbReference type="Proteomes" id="UP000824219">
    <property type="component" value="Linkage Group LG04"/>
</dbReference>
<proteinExistence type="predicted"/>
<organism evidence="2 3">
    <name type="scientific">Hemibagrus wyckioides</name>
    <dbReference type="NCBI Taxonomy" id="337641"/>
    <lineage>
        <taxon>Eukaryota</taxon>
        <taxon>Metazoa</taxon>
        <taxon>Chordata</taxon>
        <taxon>Craniata</taxon>
        <taxon>Vertebrata</taxon>
        <taxon>Euteleostomi</taxon>
        <taxon>Actinopterygii</taxon>
        <taxon>Neopterygii</taxon>
        <taxon>Teleostei</taxon>
        <taxon>Ostariophysi</taxon>
        <taxon>Siluriformes</taxon>
        <taxon>Bagridae</taxon>
        <taxon>Hemibagrus</taxon>
    </lineage>
</organism>
<evidence type="ECO:0000256" key="1">
    <source>
        <dbReference type="SAM" id="MobiDB-lite"/>
    </source>
</evidence>
<reference evidence="2 3" key="1">
    <citation type="submission" date="2021-06" db="EMBL/GenBank/DDBJ databases">
        <title>Chromosome-level genome assembly of the red-tail catfish (Hemibagrus wyckioides).</title>
        <authorList>
            <person name="Shao F."/>
        </authorList>
    </citation>
    <scope>NUCLEOTIDE SEQUENCE [LARGE SCALE GENOMIC DNA]</scope>
    <source>
        <strain evidence="2">EC202008001</strain>
        <tissue evidence="2">Blood</tissue>
    </source>
</reference>
<gene>
    <name evidence="2" type="ORF">KOW79_003048</name>
</gene>
<sequence>MTRQDRRYPIPPSRRLERSDMRVLRRNDLAQIQTWQPERRAMRCVAQGFPKKHNSARVDAPPSLPAPPGSTL</sequence>
<dbReference type="EMBL" id="JAHKSW010000004">
    <property type="protein sequence ID" value="KAG7332913.1"/>
    <property type="molecule type" value="Genomic_DNA"/>
</dbReference>
<accession>A0A9D3SVM2</accession>
<evidence type="ECO:0000313" key="3">
    <source>
        <dbReference type="Proteomes" id="UP000824219"/>
    </source>
</evidence>
<protein>
    <submittedName>
        <fullName evidence="2">Uncharacterized protein</fullName>
    </submittedName>
</protein>
<keyword evidence="3" id="KW-1185">Reference proteome</keyword>
<feature type="region of interest" description="Disordered" evidence="1">
    <location>
        <begin position="49"/>
        <end position="72"/>
    </location>
</feature>
<feature type="compositionally biased region" description="Pro residues" evidence="1">
    <location>
        <begin position="62"/>
        <end position="72"/>
    </location>
</feature>
<comment type="caution">
    <text evidence="2">The sequence shown here is derived from an EMBL/GenBank/DDBJ whole genome shotgun (WGS) entry which is preliminary data.</text>
</comment>